<dbReference type="GO" id="GO:0051301">
    <property type="term" value="P:cell division"/>
    <property type="evidence" value="ECO:0007669"/>
    <property type="project" value="UniProtKB-KW"/>
</dbReference>
<feature type="compositionally biased region" description="Low complexity" evidence="5">
    <location>
        <begin position="33"/>
        <end position="50"/>
    </location>
</feature>
<evidence type="ECO:0000313" key="8">
    <source>
        <dbReference type="EMBL" id="CEH13729.1"/>
    </source>
</evidence>
<dbReference type="Pfam" id="PF02984">
    <property type="entry name" value="Cyclin_C"/>
    <property type="match status" value="1"/>
</dbReference>
<protein>
    <submittedName>
        <fullName evidence="8">G2 mitotic-specific cyclin cdc13</fullName>
    </submittedName>
</protein>
<evidence type="ECO:0000256" key="3">
    <source>
        <dbReference type="ARBA" id="ARBA00023306"/>
    </source>
</evidence>
<feature type="region of interest" description="Disordered" evidence="5">
    <location>
        <begin position="87"/>
        <end position="207"/>
    </location>
</feature>
<dbReference type="InterPro" id="IPR048258">
    <property type="entry name" value="Cyclins_cyclin-box"/>
</dbReference>
<keyword evidence="9" id="KW-1185">Reference proteome</keyword>
<dbReference type="InterPro" id="IPR013763">
    <property type="entry name" value="Cyclin-like_dom"/>
</dbReference>
<dbReference type="PROSITE" id="PS00292">
    <property type="entry name" value="CYCLINS"/>
    <property type="match status" value="1"/>
</dbReference>
<accession>A0A0P1BC75</accession>
<dbReference type="OrthoDB" id="5590282at2759"/>
<evidence type="ECO:0000259" key="7">
    <source>
        <dbReference type="SMART" id="SM01332"/>
    </source>
</evidence>
<feature type="compositionally biased region" description="Polar residues" evidence="5">
    <location>
        <begin position="615"/>
        <end position="625"/>
    </location>
</feature>
<feature type="compositionally biased region" description="Polar residues" evidence="5">
    <location>
        <begin position="538"/>
        <end position="578"/>
    </location>
</feature>
<keyword evidence="1" id="KW-0132">Cell division</keyword>
<keyword evidence="3" id="KW-0131">Cell cycle</keyword>
<dbReference type="InterPro" id="IPR006671">
    <property type="entry name" value="Cyclin_N"/>
</dbReference>
<proteinExistence type="inferred from homology"/>
<dbReference type="Gene3D" id="1.10.472.10">
    <property type="entry name" value="Cyclin-like"/>
    <property type="match status" value="2"/>
</dbReference>
<evidence type="ECO:0000256" key="4">
    <source>
        <dbReference type="RuleBase" id="RU000383"/>
    </source>
</evidence>
<reference evidence="8 9" key="1">
    <citation type="submission" date="2014-09" db="EMBL/GenBank/DDBJ databases">
        <authorList>
            <person name="Magalhaes I.L.F."/>
            <person name="Oliveira U."/>
            <person name="Santos F.R."/>
            <person name="Vidigal T.H.D.A."/>
            <person name="Brescovit A.D."/>
            <person name="Santos A.J."/>
        </authorList>
    </citation>
    <scope>NUCLEOTIDE SEQUENCE [LARGE SCALE GENOMIC DNA]</scope>
</reference>
<feature type="region of interest" description="Disordered" evidence="5">
    <location>
        <begin position="1"/>
        <end position="74"/>
    </location>
</feature>
<dbReference type="CDD" id="cd20512">
    <property type="entry name" value="CYCLIN_CLBs_yeast_rpt2"/>
    <property type="match status" value="1"/>
</dbReference>
<feature type="domain" description="Cyclin C-terminal" evidence="7">
    <location>
        <begin position="381"/>
        <end position="495"/>
    </location>
</feature>
<dbReference type="PANTHER" id="PTHR10177">
    <property type="entry name" value="CYCLINS"/>
    <property type="match status" value="1"/>
</dbReference>
<dbReference type="InterPro" id="IPR036915">
    <property type="entry name" value="Cyclin-like_sf"/>
</dbReference>
<feature type="compositionally biased region" description="Polar residues" evidence="5">
    <location>
        <begin position="168"/>
        <end position="177"/>
    </location>
</feature>
<dbReference type="Pfam" id="PF00134">
    <property type="entry name" value="Cyclin_N"/>
    <property type="match status" value="1"/>
</dbReference>
<feature type="compositionally biased region" description="Polar residues" evidence="5">
    <location>
        <begin position="102"/>
        <end position="112"/>
    </location>
</feature>
<evidence type="ECO:0000256" key="2">
    <source>
        <dbReference type="ARBA" id="ARBA00023127"/>
    </source>
</evidence>
<organism evidence="8 9">
    <name type="scientific">Ceraceosorus bombacis</name>
    <dbReference type="NCBI Taxonomy" id="401625"/>
    <lineage>
        <taxon>Eukaryota</taxon>
        <taxon>Fungi</taxon>
        <taxon>Dikarya</taxon>
        <taxon>Basidiomycota</taxon>
        <taxon>Ustilaginomycotina</taxon>
        <taxon>Exobasidiomycetes</taxon>
        <taxon>Ceraceosorales</taxon>
        <taxon>Ceraceosoraceae</taxon>
        <taxon>Ceraceosorus</taxon>
    </lineage>
</organism>
<dbReference type="InterPro" id="IPR039361">
    <property type="entry name" value="Cyclin"/>
</dbReference>
<feature type="domain" description="Cyclin-like" evidence="6">
    <location>
        <begin position="288"/>
        <end position="372"/>
    </location>
</feature>
<comment type="similarity">
    <text evidence="4">Belongs to the cyclin family.</text>
</comment>
<feature type="region of interest" description="Disordered" evidence="5">
    <location>
        <begin position="533"/>
        <end position="625"/>
    </location>
</feature>
<feature type="compositionally biased region" description="Acidic residues" evidence="5">
    <location>
        <begin position="602"/>
        <end position="611"/>
    </location>
</feature>
<dbReference type="EMBL" id="CCYA01000230">
    <property type="protein sequence ID" value="CEH13729.1"/>
    <property type="molecule type" value="Genomic_DNA"/>
</dbReference>
<dbReference type="SMART" id="SM01332">
    <property type="entry name" value="Cyclin_C"/>
    <property type="match status" value="1"/>
</dbReference>
<evidence type="ECO:0000259" key="6">
    <source>
        <dbReference type="SMART" id="SM00385"/>
    </source>
</evidence>
<dbReference type="FunFam" id="1.10.472.10:FF:000001">
    <property type="entry name" value="G2/mitotic-specific cyclin"/>
    <property type="match status" value="1"/>
</dbReference>
<dbReference type="CDD" id="cd20568">
    <property type="entry name" value="CYCLIN_CLBs_yeast_rpt1"/>
    <property type="match status" value="1"/>
</dbReference>
<keyword evidence="2 4" id="KW-0195">Cyclin</keyword>
<dbReference type="STRING" id="401625.A0A0P1BC75"/>
<sequence length="625" mass="66726">MPPASSTAGARRVPAGEPAATRTTRLRAKNATGSSAAAGGEVGSSKVAGKAPSKTDGAAIGATNVAGANVLGTRKRSALGDVTNANAARAKASSNVADGKQRATSSNTGLKETSTAAATTARSRSAMAPTTSTTAPARPARGASTAATGATRVAGSRAGSSRIAAPSGNATRKTTATDSRKGDSAAASNQDATARAAKRPRVDEVSAAAAKASAEAADAGLPITHADDKDEGWEDLDAEDVDDPLMVAEYVNEIFVYMKQLEINCMPSPDYMDSQRDLTWKMRGVLVDWLIDVHKKFRLLPETLFLGLNIVDRFLSKRIINVSKLQLVGLTAMFVASKYEEVLCPSVSNWVYIAEGGYSEDEILRAEQYMLKILGFNLSYANPMNFLRRISKADNYDIQTRTVAKYFMEISLVDHRLIASPPSLVAAASAWLARKCLDRGDWTPTLVHYSSYSEAELLSTAEVMLDYCLRPVIHQSLFKKYGSSKFMKASVYVRNWAVDFFGLFYDEDDEMSEIDENDDLLVDLFEHQGYAPAESVLPPSTSRKTTPLITHSRATSGATQSDAAGSVLNDSQKANGNTAAGAAHSPPQDVSGDFNRQKAEAADTDEMAADDSADHLQQLTGQRAY</sequence>
<feature type="domain" description="Cyclin-like" evidence="6">
    <location>
        <begin position="385"/>
        <end position="466"/>
    </location>
</feature>
<dbReference type="InterPro" id="IPR004367">
    <property type="entry name" value="Cyclin_C-dom"/>
</dbReference>
<name>A0A0P1BC75_9BASI</name>
<dbReference type="AlphaFoldDB" id="A0A0P1BC75"/>
<dbReference type="Proteomes" id="UP000054845">
    <property type="component" value="Unassembled WGS sequence"/>
</dbReference>
<dbReference type="SUPFAM" id="SSF47954">
    <property type="entry name" value="Cyclin-like"/>
    <property type="match status" value="2"/>
</dbReference>
<evidence type="ECO:0000256" key="1">
    <source>
        <dbReference type="ARBA" id="ARBA00022618"/>
    </source>
</evidence>
<evidence type="ECO:0000313" key="9">
    <source>
        <dbReference type="Proteomes" id="UP000054845"/>
    </source>
</evidence>
<feature type="compositionally biased region" description="Low complexity" evidence="5">
    <location>
        <begin position="113"/>
        <end position="167"/>
    </location>
</feature>
<feature type="compositionally biased region" description="Low complexity" evidence="5">
    <location>
        <begin position="87"/>
        <end position="97"/>
    </location>
</feature>
<evidence type="ECO:0000256" key="5">
    <source>
        <dbReference type="SAM" id="MobiDB-lite"/>
    </source>
</evidence>
<dbReference type="SMART" id="SM00385">
    <property type="entry name" value="CYCLIN"/>
    <property type="match status" value="2"/>
</dbReference>